<protein>
    <submittedName>
        <fullName evidence="1">Uncharacterized protein</fullName>
    </submittedName>
</protein>
<dbReference type="EMBL" id="JBHSEL010000023">
    <property type="protein sequence ID" value="MFC4624038.1"/>
    <property type="molecule type" value="Genomic_DNA"/>
</dbReference>
<dbReference type="Proteomes" id="UP001596042">
    <property type="component" value="Unassembled WGS sequence"/>
</dbReference>
<name>A0ABV9H0R8_9HYPH</name>
<proteinExistence type="predicted"/>
<comment type="caution">
    <text evidence="1">The sequence shown here is derived from an EMBL/GenBank/DDBJ whole genome shotgun (WGS) entry which is preliminary data.</text>
</comment>
<evidence type="ECO:0000313" key="2">
    <source>
        <dbReference type="Proteomes" id="UP001596042"/>
    </source>
</evidence>
<evidence type="ECO:0000313" key="1">
    <source>
        <dbReference type="EMBL" id="MFC4624038.1"/>
    </source>
</evidence>
<organism evidence="1 2">
    <name type="scientific">Daeguia caeni</name>
    <dbReference type="NCBI Taxonomy" id="439612"/>
    <lineage>
        <taxon>Bacteria</taxon>
        <taxon>Pseudomonadati</taxon>
        <taxon>Pseudomonadota</taxon>
        <taxon>Alphaproteobacteria</taxon>
        <taxon>Hyphomicrobiales</taxon>
        <taxon>Brucellaceae</taxon>
        <taxon>Daeguia</taxon>
    </lineage>
</organism>
<gene>
    <name evidence="1" type="ORF">ACFO1V_02140</name>
</gene>
<sequence length="108" mass="11920">MVELVKSQRACFGYFCSRSSAFLSQTARWFGMSLYEGSIEHSIDSEHIRAYGMLYIPFGRPDTAICLPFRCHFIKSSDHAPIAASGKVGTGFPPETAENQYAGAIAFL</sequence>
<dbReference type="RefSeq" id="WP_374831563.1">
    <property type="nucleotide sequence ID" value="NZ_JBHEEZ010000009.1"/>
</dbReference>
<accession>A0ABV9H0R8</accession>
<keyword evidence="2" id="KW-1185">Reference proteome</keyword>
<reference evidence="2" key="1">
    <citation type="journal article" date="2019" name="Int. J. Syst. Evol. Microbiol.">
        <title>The Global Catalogue of Microorganisms (GCM) 10K type strain sequencing project: providing services to taxonomists for standard genome sequencing and annotation.</title>
        <authorList>
            <consortium name="The Broad Institute Genomics Platform"/>
            <consortium name="The Broad Institute Genome Sequencing Center for Infectious Disease"/>
            <person name="Wu L."/>
            <person name="Ma J."/>
        </authorList>
    </citation>
    <scope>NUCLEOTIDE SEQUENCE [LARGE SCALE GENOMIC DNA]</scope>
    <source>
        <strain evidence="2">CGMCC 1.15731</strain>
    </source>
</reference>